<reference evidence="8" key="1">
    <citation type="journal article" date="2020" name="Stud. Mycol.">
        <title>101 Dothideomycetes genomes: a test case for predicting lifestyles and emergence of pathogens.</title>
        <authorList>
            <person name="Haridas S."/>
            <person name="Albert R."/>
            <person name="Binder M."/>
            <person name="Bloem J."/>
            <person name="Labutti K."/>
            <person name="Salamov A."/>
            <person name="Andreopoulos B."/>
            <person name="Baker S."/>
            <person name="Barry K."/>
            <person name="Bills G."/>
            <person name="Bluhm B."/>
            <person name="Cannon C."/>
            <person name="Castanera R."/>
            <person name="Culley D."/>
            <person name="Daum C."/>
            <person name="Ezra D."/>
            <person name="Gonzalez J."/>
            <person name="Henrissat B."/>
            <person name="Kuo A."/>
            <person name="Liang C."/>
            <person name="Lipzen A."/>
            <person name="Lutzoni F."/>
            <person name="Magnuson J."/>
            <person name="Mondo S."/>
            <person name="Nolan M."/>
            <person name="Ohm R."/>
            <person name="Pangilinan J."/>
            <person name="Park H.-J."/>
            <person name="Ramirez L."/>
            <person name="Alfaro M."/>
            <person name="Sun H."/>
            <person name="Tritt A."/>
            <person name="Yoshinaga Y."/>
            <person name="Zwiers L.-H."/>
            <person name="Turgeon B."/>
            <person name="Goodwin S."/>
            <person name="Spatafora J."/>
            <person name="Crous P."/>
            <person name="Grigoriev I."/>
        </authorList>
    </citation>
    <scope>NUCLEOTIDE SEQUENCE</scope>
    <source>
        <strain evidence="8">CBS 262.69</strain>
    </source>
</reference>
<dbReference type="AlphaFoldDB" id="A0A6G1HIZ0"/>
<dbReference type="Proteomes" id="UP000799640">
    <property type="component" value="Unassembled WGS sequence"/>
</dbReference>
<keyword evidence="3 6" id="KW-1133">Transmembrane helix</keyword>
<dbReference type="EMBL" id="ML996710">
    <property type="protein sequence ID" value="KAF2395829.1"/>
    <property type="molecule type" value="Genomic_DNA"/>
</dbReference>
<evidence type="ECO:0000259" key="7">
    <source>
        <dbReference type="Pfam" id="PF20684"/>
    </source>
</evidence>
<keyword evidence="2 6" id="KW-0812">Transmembrane</keyword>
<evidence type="ECO:0000256" key="2">
    <source>
        <dbReference type="ARBA" id="ARBA00022692"/>
    </source>
</evidence>
<evidence type="ECO:0000256" key="1">
    <source>
        <dbReference type="ARBA" id="ARBA00004141"/>
    </source>
</evidence>
<feature type="transmembrane region" description="Helical" evidence="6">
    <location>
        <begin position="121"/>
        <end position="145"/>
    </location>
</feature>
<feature type="domain" description="Rhodopsin" evidence="7">
    <location>
        <begin position="32"/>
        <end position="172"/>
    </location>
</feature>
<feature type="transmembrane region" description="Helical" evidence="6">
    <location>
        <begin position="44"/>
        <end position="65"/>
    </location>
</feature>
<dbReference type="InterPro" id="IPR052337">
    <property type="entry name" value="SAT4-like"/>
</dbReference>
<feature type="transmembrane region" description="Helical" evidence="6">
    <location>
        <begin position="77"/>
        <end position="101"/>
    </location>
</feature>
<evidence type="ECO:0000256" key="4">
    <source>
        <dbReference type="ARBA" id="ARBA00023136"/>
    </source>
</evidence>
<dbReference type="InterPro" id="IPR049326">
    <property type="entry name" value="Rhodopsin_dom_fungi"/>
</dbReference>
<dbReference type="OrthoDB" id="5401779at2759"/>
<feature type="transmembrane region" description="Helical" evidence="6">
    <location>
        <begin position="157"/>
        <end position="176"/>
    </location>
</feature>
<name>A0A6G1HIZ0_9PEZI</name>
<organism evidence="8 9">
    <name type="scientific">Trichodelitschia bisporula</name>
    <dbReference type="NCBI Taxonomy" id="703511"/>
    <lineage>
        <taxon>Eukaryota</taxon>
        <taxon>Fungi</taxon>
        <taxon>Dikarya</taxon>
        <taxon>Ascomycota</taxon>
        <taxon>Pezizomycotina</taxon>
        <taxon>Dothideomycetes</taxon>
        <taxon>Dothideomycetes incertae sedis</taxon>
        <taxon>Phaeotrichales</taxon>
        <taxon>Phaeotrichaceae</taxon>
        <taxon>Trichodelitschia</taxon>
    </lineage>
</organism>
<keyword evidence="9" id="KW-1185">Reference proteome</keyword>
<evidence type="ECO:0000256" key="3">
    <source>
        <dbReference type="ARBA" id="ARBA00022989"/>
    </source>
</evidence>
<evidence type="ECO:0000256" key="6">
    <source>
        <dbReference type="SAM" id="Phobius"/>
    </source>
</evidence>
<gene>
    <name evidence="8" type="ORF">EJ06DRAFT_255899</name>
</gene>
<evidence type="ECO:0000256" key="5">
    <source>
        <dbReference type="ARBA" id="ARBA00038359"/>
    </source>
</evidence>
<sequence>MEFSLPMHLLYTLPSASSSAASAERSFVIPSSRAATSSWRTSMMLIVLRMAGVLGTSMLVCRPISGFWDPENPKAKCIVLVAGFETIGILDVGIDAMIFLLPMSMGWQLQIPLVDKVGVVSLFALGLITISAGALGTYAVSVVHINDLSFYMVCADIGYIIEVGAATIISSCALRAPRVRPRLWLSGTVRRGSWYSGNECEE</sequence>
<dbReference type="GO" id="GO:0016020">
    <property type="term" value="C:membrane"/>
    <property type="evidence" value="ECO:0007669"/>
    <property type="project" value="UniProtKB-SubCell"/>
</dbReference>
<proteinExistence type="inferred from homology"/>
<protein>
    <recommendedName>
        <fullName evidence="7">Rhodopsin domain-containing protein</fullName>
    </recommendedName>
</protein>
<dbReference type="Pfam" id="PF20684">
    <property type="entry name" value="Fung_rhodopsin"/>
    <property type="match status" value="1"/>
</dbReference>
<comment type="similarity">
    <text evidence="5">Belongs to the SAT4 family.</text>
</comment>
<evidence type="ECO:0000313" key="9">
    <source>
        <dbReference type="Proteomes" id="UP000799640"/>
    </source>
</evidence>
<comment type="subcellular location">
    <subcellularLocation>
        <location evidence="1">Membrane</location>
        <topology evidence="1">Multi-pass membrane protein</topology>
    </subcellularLocation>
</comment>
<dbReference type="PANTHER" id="PTHR33048:SF134">
    <property type="entry name" value="INTEGRAL MEMBRANE PROTEIN"/>
    <property type="match status" value="1"/>
</dbReference>
<evidence type="ECO:0000313" key="8">
    <source>
        <dbReference type="EMBL" id="KAF2395829.1"/>
    </source>
</evidence>
<dbReference type="PANTHER" id="PTHR33048">
    <property type="entry name" value="PTH11-LIKE INTEGRAL MEMBRANE PROTEIN (AFU_ORTHOLOGUE AFUA_5G11245)"/>
    <property type="match status" value="1"/>
</dbReference>
<keyword evidence="4 6" id="KW-0472">Membrane</keyword>
<accession>A0A6G1HIZ0</accession>